<evidence type="ECO:0000256" key="3">
    <source>
        <dbReference type="ARBA" id="ARBA00022475"/>
    </source>
</evidence>
<feature type="transmembrane region" description="Helical" evidence="7">
    <location>
        <begin position="301"/>
        <end position="323"/>
    </location>
</feature>
<feature type="transmembrane region" description="Helical" evidence="7">
    <location>
        <begin position="12"/>
        <end position="40"/>
    </location>
</feature>
<dbReference type="AlphaFoldDB" id="A0A0M2NXE0"/>
<organism evidence="8 9">
    <name type="scientific">Staphylococcus cohnii subsp. cohnii</name>
    <dbReference type="NCBI Taxonomy" id="74704"/>
    <lineage>
        <taxon>Bacteria</taxon>
        <taxon>Bacillati</taxon>
        <taxon>Bacillota</taxon>
        <taxon>Bacilli</taxon>
        <taxon>Bacillales</taxon>
        <taxon>Staphylococcaceae</taxon>
        <taxon>Staphylococcus</taxon>
        <taxon>Staphylococcus cohnii species complex</taxon>
    </lineage>
</organism>
<comment type="similarity">
    <text evidence="2">Belongs to the UPF0324 family.</text>
</comment>
<name>A0A0M2NXE0_STACC</name>
<dbReference type="PANTHER" id="PTHR30106">
    <property type="entry name" value="INNER MEMBRANE PROTEIN YEIH-RELATED"/>
    <property type="match status" value="1"/>
</dbReference>
<evidence type="ECO:0000313" key="8">
    <source>
        <dbReference type="EMBL" id="KKI64627.1"/>
    </source>
</evidence>
<evidence type="ECO:0000313" key="9">
    <source>
        <dbReference type="Proteomes" id="UP000034455"/>
    </source>
</evidence>
<proteinExistence type="inferred from homology"/>
<feature type="transmembrane region" description="Helical" evidence="7">
    <location>
        <begin position="269"/>
        <end position="289"/>
    </location>
</feature>
<gene>
    <name evidence="8" type="ORF">UF66_2354</name>
</gene>
<dbReference type="PATRIC" id="fig|74704.6.peg.2448"/>
<accession>A0A0M2NXE0</accession>
<evidence type="ECO:0000256" key="4">
    <source>
        <dbReference type="ARBA" id="ARBA00022692"/>
    </source>
</evidence>
<keyword evidence="4 7" id="KW-0812">Transmembrane</keyword>
<dbReference type="InterPro" id="IPR018383">
    <property type="entry name" value="UPF0324_pro"/>
</dbReference>
<dbReference type="PANTHER" id="PTHR30106:SF1">
    <property type="entry name" value="UPF0324 MEMBRANE PROTEIN FN0533"/>
    <property type="match status" value="1"/>
</dbReference>
<evidence type="ECO:0000256" key="2">
    <source>
        <dbReference type="ARBA" id="ARBA00007977"/>
    </source>
</evidence>
<feature type="transmembrane region" description="Helical" evidence="7">
    <location>
        <begin position="85"/>
        <end position="103"/>
    </location>
</feature>
<dbReference type="EMBL" id="LAKJ01000007">
    <property type="protein sequence ID" value="KKI64627.1"/>
    <property type="molecule type" value="Genomic_DNA"/>
</dbReference>
<evidence type="ECO:0000256" key="5">
    <source>
        <dbReference type="ARBA" id="ARBA00022989"/>
    </source>
</evidence>
<keyword evidence="6 7" id="KW-0472">Membrane</keyword>
<dbReference type="RefSeq" id="WP_019467688.1">
    <property type="nucleotide sequence ID" value="NZ_BKAS01000023.1"/>
</dbReference>
<evidence type="ECO:0000256" key="7">
    <source>
        <dbReference type="SAM" id="Phobius"/>
    </source>
</evidence>
<dbReference type="Pfam" id="PF03601">
    <property type="entry name" value="Cons_hypoth698"/>
    <property type="match status" value="1"/>
</dbReference>
<protein>
    <submittedName>
        <fullName evidence="8">Putative membrane protein YeiH</fullName>
    </submittedName>
</protein>
<dbReference type="GeneID" id="58096956"/>
<comment type="subcellular location">
    <subcellularLocation>
        <location evidence="1">Cell membrane</location>
        <topology evidence="1">Multi-pass membrane protein</topology>
    </subcellularLocation>
</comment>
<sequence length="326" mass="35602">MSKSRGILMTFIIALIASIMGSKFPVIGSAIFAIVIGILLNNFIEIPKKYRAGIQFSSKKILHYSIIVLGFTLSFQSIGSIGWRSLPIIIITLLAAFIIVFILMKIFKINENLSILIGVGTSICGGSAIAATSPIIKAKENEVAFAISTIFLFNLIAVFIFPPLGHLMNMGQTAFGYFGGTAINDTSSVIAATSNYGSKALETGAIVKLTRTLMIVPVVLFFTYRTIRKEKSKQTGTSIKQIFPWFIVWFIVASLISTIFNFSPTVIHIFQQISLFLITMAMAGIGLNVDFKQFKQAGAKPILLGLVTWIVVIITSLISMKLINLL</sequence>
<feature type="transmembrane region" description="Helical" evidence="7">
    <location>
        <begin position="245"/>
        <end position="263"/>
    </location>
</feature>
<feature type="transmembrane region" description="Helical" evidence="7">
    <location>
        <begin position="61"/>
        <end position="79"/>
    </location>
</feature>
<reference evidence="8 9" key="1">
    <citation type="submission" date="2015-03" db="EMBL/GenBank/DDBJ databases">
        <title>Genome Assembly of Staphylococcus cohnii subsp. cohnii strain G22B2.</title>
        <authorList>
            <person name="Nair G."/>
            <person name="Kaur G."/>
            <person name="Khatri I."/>
            <person name="Singh N.K."/>
            <person name="Sathyabama S."/>
            <person name="Maurya S.K."/>
            <person name="Subramanian S."/>
            <person name="Agrewala J.N."/>
            <person name="Mayilraj S."/>
        </authorList>
    </citation>
    <scope>NUCLEOTIDE SEQUENCE [LARGE SCALE GENOMIC DNA]</scope>
    <source>
        <strain evidence="8 9">G22B2</strain>
    </source>
</reference>
<feature type="transmembrane region" description="Helical" evidence="7">
    <location>
        <begin position="205"/>
        <end position="224"/>
    </location>
</feature>
<feature type="transmembrane region" description="Helical" evidence="7">
    <location>
        <begin position="143"/>
        <end position="162"/>
    </location>
</feature>
<evidence type="ECO:0000256" key="1">
    <source>
        <dbReference type="ARBA" id="ARBA00004651"/>
    </source>
</evidence>
<keyword evidence="5 7" id="KW-1133">Transmembrane helix</keyword>
<dbReference type="GO" id="GO:0005886">
    <property type="term" value="C:plasma membrane"/>
    <property type="evidence" value="ECO:0007669"/>
    <property type="project" value="UniProtKB-SubCell"/>
</dbReference>
<evidence type="ECO:0000256" key="6">
    <source>
        <dbReference type="ARBA" id="ARBA00023136"/>
    </source>
</evidence>
<keyword evidence="3" id="KW-1003">Cell membrane</keyword>
<comment type="caution">
    <text evidence="8">The sequence shown here is derived from an EMBL/GenBank/DDBJ whole genome shotgun (WGS) entry which is preliminary data.</text>
</comment>
<dbReference type="Proteomes" id="UP000034455">
    <property type="component" value="Unassembled WGS sequence"/>
</dbReference>
<feature type="transmembrane region" description="Helical" evidence="7">
    <location>
        <begin position="115"/>
        <end position="137"/>
    </location>
</feature>